<feature type="transmembrane region" description="Helical" evidence="1">
    <location>
        <begin position="12"/>
        <end position="33"/>
    </location>
</feature>
<feature type="transmembrane region" description="Helical" evidence="1">
    <location>
        <begin position="389"/>
        <end position="410"/>
    </location>
</feature>
<protein>
    <recommendedName>
        <fullName evidence="4">FtsX-like permease family protein</fullName>
    </recommendedName>
</protein>
<keyword evidence="3" id="KW-1185">Reference proteome</keyword>
<evidence type="ECO:0000313" key="2">
    <source>
        <dbReference type="EMBL" id="NUW40209.1"/>
    </source>
</evidence>
<keyword evidence="1" id="KW-0812">Transmembrane</keyword>
<dbReference type="RefSeq" id="WP_175599623.1">
    <property type="nucleotide sequence ID" value="NZ_JABWGO010000001.1"/>
</dbReference>
<feature type="transmembrane region" description="Helical" evidence="1">
    <location>
        <begin position="133"/>
        <end position="156"/>
    </location>
</feature>
<feature type="transmembrane region" description="Helical" evidence="1">
    <location>
        <begin position="45"/>
        <end position="66"/>
    </location>
</feature>
<reference evidence="2 3" key="1">
    <citation type="submission" date="2020-06" db="EMBL/GenBank/DDBJ databases">
        <authorList>
            <person name="Chanama M."/>
        </authorList>
    </citation>
    <scope>NUCLEOTIDE SEQUENCE [LARGE SCALE GENOMIC DNA]</scope>
    <source>
        <strain evidence="2 3">TBRC6557</strain>
    </source>
</reference>
<evidence type="ECO:0000313" key="3">
    <source>
        <dbReference type="Proteomes" id="UP000546126"/>
    </source>
</evidence>
<evidence type="ECO:0000256" key="1">
    <source>
        <dbReference type="SAM" id="Phobius"/>
    </source>
</evidence>
<feature type="transmembrane region" description="Helical" evidence="1">
    <location>
        <begin position="295"/>
        <end position="316"/>
    </location>
</feature>
<evidence type="ECO:0008006" key="4">
    <source>
        <dbReference type="Google" id="ProtNLM"/>
    </source>
</evidence>
<sequence>MIDELETLFRIALGMVVPVAFAAAAMTLATSSAPPDRHVRVRRGYVVWGWSLALVGVCMMVLGAWAAREGGRYGAFEALVTVLMALVGAGLLLLGLGALASWLLEVLARPAERLPLPVRLAARDLADRRETTAVAVTVTATATALAIAVTVVAVGMTGQGSAQYVPRARPGALLVGYFPAERLGAVRAAVQRELPGVPVTQTETLSGSLFGDQNFTARADNVDLSDEGVHRPQVIGDETLLRYLTGDQATPYDDDTAVVVTRTSEDERARLDSRLGDLADTYVERGYQPLVGWRVLAAALLLLALGGALATGIGAARRARPGQVLRRAGAGSVASRGFGASRAGLSALCGAVPGALAGCAIGMLLIWPLTMSTTWEDPPRVLPFETPRTAVAAVAAGLPVVAAALGGLLVRERAAVARHYSRRSSPAGR</sequence>
<name>A0A7Y6INL0_9ACTN</name>
<feature type="transmembrane region" description="Helical" evidence="1">
    <location>
        <begin position="345"/>
        <end position="369"/>
    </location>
</feature>
<gene>
    <name evidence="2" type="ORF">HT134_08685</name>
</gene>
<dbReference type="Proteomes" id="UP000546126">
    <property type="component" value="Unassembled WGS sequence"/>
</dbReference>
<keyword evidence="1" id="KW-0472">Membrane</keyword>
<feature type="transmembrane region" description="Helical" evidence="1">
    <location>
        <begin position="78"/>
        <end position="104"/>
    </location>
</feature>
<proteinExistence type="predicted"/>
<dbReference type="EMBL" id="JABWGO010000001">
    <property type="protein sequence ID" value="NUW40209.1"/>
    <property type="molecule type" value="Genomic_DNA"/>
</dbReference>
<accession>A0A7Y6INL0</accession>
<comment type="caution">
    <text evidence="2">The sequence shown here is derived from an EMBL/GenBank/DDBJ whole genome shotgun (WGS) entry which is preliminary data.</text>
</comment>
<dbReference type="AlphaFoldDB" id="A0A7Y6INL0"/>
<organism evidence="2 3">
    <name type="scientific">Nonomuraea rhodomycinica</name>
    <dbReference type="NCBI Taxonomy" id="1712872"/>
    <lineage>
        <taxon>Bacteria</taxon>
        <taxon>Bacillati</taxon>
        <taxon>Actinomycetota</taxon>
        <taxon>Actinomycetes</taxon>
        <taxon>Streptosporangiales</taxon>
        <taxon>Streptosporangiaceae</taxon>
        <taxon>Nonomuraea</taxon>
    </lineage>
</organism>
<keyword evidence="1" id="KW-1133">Transmembrane helix</keyword>